<proteinExistence type="predicted"/>
<name>A0A9D4FQ60_DREPO</name>
<keyword evidence="2" id="KW-1185">Reference proteome</keyword>
<reference evidence="1" key="2">
    <citation type="submission" date="2020-11" db="EMBL/GenBank/DDBJ databases">
        <authorList>
            <person name="McCartney M.A."/>
            <person name="Auch B."/>
            <person name="Kono T."/>
            <person name="Mallez S."/>
            <person name="Becker A."/>
            <person name="Gohl D.M."/>
            <person name="Silverstein K.A.T."/>
            <person name="Koren S."/>
            <person name="Bechman K.B."/>
            <person name="Herman A."/>
            <person name="Abrahante J.E."/>
            <person name="Garbe J."/>
        </authorList>
    </citation>
    <scope>NUCLEOTIDE SEQUENCE</scope>
    <source>
        <strain evidence="1">Duluth1</strain>
        <tissue evidence="1">Whole animal</tissue>
    </source>
</reference>
<comment type="caution">
    <text evidence="1">The sequence shown here is derived from an EMBL/GenBank/DDBJ whole genome shotgun (WGS) entry which is preliminary data.</text>
</comment>
<dbReference type="EMBL" id="JAIWYP010000007">
    <property type="protein sequence ID" value="KAH3802186.1"/>
    <property type="molecule type" value="Genomic_DNA"/>
</dbReference>
<reference evidence="1" key="1">
    <citation type="journal article" date="2019" name="bioRxiv">
        <title>The Genome of the Zebra Mussel, Dreissena polymorpha: A Resource for Invasive Species Research.</title>
        <authorList>
            <person name="McCartney M.A."/>
            <person name="Auch B."/>
            <person name="Kono T."/>
            <person name="Mallez S."/>
            <person name="Zhang Y."/>
            <person name="Obille A."/>
            <person name="Becker A."/>
            <person name="Abrahante J.E."/>
            <person name="Garbe J."/>
            <person name="Badalamenti J.P."/>
            <person name="Herman A."/>
            <person name="Mangelson H."/>
            <person name="Liachko I."/>
            <person name="Sullivan S."/>
            <person name="Sone E.D."/>
            <person name="Koren S."/>
            <person name="Silverstein K.A.T."/>
            <person name="Beckman K.B."/>
            <person name="Gohl D.M."/>
        </authorList>
    </citation>
    <scope>NUCLEOTIDE SEQUENCE</scope>
    <source>
        <strain evidence="1">Duluth1</strain>
        <tissue evidence="1">Whole animal</tissue>
    </source>
</reference>
<evidence type="ECO:0008006" key="3">
    <source>
        <dbReference type="Google" id="ProtNLM"/>
    </source>
</evidence>
<gene>
    <name evidence="1" type="ORF">DPMN_155858</name>
</gene>
<dbReference type="Proteomes" id="UP000828390">
    <property type="component" value="Unassembled WGS sequence"/>
</dbReference>
<evidence type="ECO:0000313" key="1">
    <source>
        <dbReference type="EMBL" id="KAH3802186.1"/>
    </source>
</evidence>
<sequence>MLFANGVVTQICITLSCATDTDLFPNFSRFKRGYLMSEFGAFRSTNLEGGAIEMNFTCVLQVCKGDCEEVIHSRTFKRGFGCDQSER</sequence>
<accession>A0A9D4FQ60</accession>
<organism evidence="1 2">
    <name type="scientific">Dreissena polymorpha</name>
    <name type="common">Zebra mussel</name>
    <name type="synonym">Mytilus polymorpha</name>
    <dbReference type="NCBI Taxonomy" id="45954"/>
    <lineage>
        <taxon>Eukaryota</taxon>
        <taxon>Metazoa</taxon>
        <taxon>Spiralia</taxon>
        <taxon>Lophotrochozoa</taxon>
        <taxon>Mollusca</taxon>
        <taxon>Bivalvia</taxon>
        <taxon>Autobranchia</taxon>
        <taxon>Heteroconchia</taxon>
        <taxon>Euheterodonta</taxon>
        <taxon>Imparidentia</taxon>
        <taxon>Neoheterodontei</taxon>
        <taxon>Myida</taxon>
        <taxon>Dreissenoidea</taxon>
        <taxon>Dreissenidae</taxon>
        <taxon>Dreissena</taxon>
    </lineage>
</organism>
<evidence type="ECO:0000313" key="2">
    <source>
        <dbReference type="Proteomes" id="UP000828390"/>
    </source>
</evidence>
<dbReference type="AlphaFoldDB" id="A0A9D4FQ60"/>
<protein>
    <recommendedName>
        <fullName evidence="3">ZP domain-containing protein</fullName>
    </recommendedName>
</protein>